<evidence type="ECO:0000313" key="9">
    <source>
        <dbReference type="Proteomes" id="UP000281340"/>
    </source>
</evidence>
<keyword evidence="5 7" id="KW-1133">Transmembrane helix</keyword>
<evidence type="ECO:0000313" key="8">
    <source>
        <dbReference type="EMBL" id="RLY50834.1"/>
    </source>
</evidence>
<comment type="caution">
    <text evidence="8">The sequence shown here is derived from an EMBL/GenBank/DDBJ whole genome shotgun (WGS) entry which is preliminary data.</text>
</comment>
<dbReference type="AlphaFoldDB" id="A0A2S7HJF2"/>
<dbReference type="GO" id="GO:0005886">
    <property type="term" value="C:plasma membrane"/>
    <property type="evidence" value="ECO:0007669"/>
    <property type="project" value="UniProtKB-SubCell"/>
</dbReference>
<keyword evidence="4 7" id="KW-0812">Transmembrane</keyword>
<protein>
    <submittedName>
        <fullName evidence="8">EscT/YscT/HrcT family type III secretion system export apparatus protein</fullName>
    </submittedName>
</protein>
<proteinExistence type="inferred from homology"/>
<evidence type="ECO:0000256" key="2">
    <source>
        <dbReference type="ARBA" id="ARBA00009772"/>
    </source>
</evidence>
<dbReference type="EMBL" id="RDDM01000642">
    <property type="protein sequence ID" value="RLY50834.1"/>
    <property type="molecule type" value="Genomic_DNA"/>
</dbReference>
<evidence type="ECO:0000256" key="5">
    <source>
        <dbReference type="ARBA" id="ARBA00022989"/>
    </source>
</evidence>
<reference evidence="8 9" key="1">
    <citation type="submission" date="2018-10" db="EMBL/GenBank/DDBJ databases">
        <title>Comparison of Escherichia coli isolates recovered from retail chicken and from chicken fecal samples by antimicrobial susceptibility test and whole genome sequencing.</title>
        <authorList>
            <person name="Tang B."/>
            <person name="Ma Y."/>
            <person name="He X."/>
            <person name="Cao L."/>
            <person name="Xia X."/>
            <person name="Yang H."/>
        </authorList>
    </citation>
    <scope>NUCLEOTIDE SEQUENCE [LARGE SCALE GENOMIC DNA]</scope>
    <source>
        <strain evidence="8 9">CMJH98b</strain>
    </source>
</reference>
<keyword evidence="3" id="KW-1003">Cell membrane</keyword>
<comment type="subcellular location">
    <subcellularLocation>
        <location evidence="1">Cell membrane</location>
        <topology evidence="1">Multi-pass membrane protein</topology>
    </subcellularLocation>
</comment>
<keyword evidence="6 7" id="KW-0472">Membrane</keyword>
<dbReference type="InterPro" id="IPR002010">
    <property type="entry name" value="T3SS_IM_R"/>
</dbReference>
<name>A0A2S7HJF2_ECOLX</name>
<dbReference type="Pfam" id="PF01311">
    <property type="entry name" value="Bac_export_1"/>
    <property type="match status" value="1"/>
</dbReference>
<sequence length="112" mass="12622">NFILETLWQSYNLWPSGNFNFPKLEPLFSYINNIMTHTIVYASPVIAVMLGGEAVLGLLACYASQLNAFAISLTVKSALAFLILIIYFAPILAERVMPLSFFPEQLQLYIEK</sequence>
<dbReference type="PANTHER" id="PTHR30065">
    <property type="entry name" value="FLAGELLAR BIOSYNTHETIC PROTEIN FLIR"/>
    <property type="match status" value="1"/>
</dbReference>
<feature type="transmembrane region" description="Helical" evidence="7">
    <location>
        <begin position="73"/>
        <end position="93"/>
    </location>
</feature>
<dbReference type="PRINTS" id="PR00953">
    <property type="entry name" value="TYPE3IMRPROT"/>
</dbReference>
<comment type="similarity">
    <text evidence="2">Belongs to the FliR/MopE/SpaR family.</text>
</comment>
<gene>
    <name evidence="8" type="ORF">EAI46_28825</name>
</gene>
<feature type="non-terminal residue" evidence="8">
    <location>
        <position position="1"/>
    </location>
</feature>
<dbReference type="Proteomes" id="UP000281340">
    <property type="component" value="Unassembled WGS sequence"/>
</dbReference>
<feature type="transmembrane region" description="Helical" evidence="7">
    <location>
        <begin position="39"/>
        <end position="61"/>
    </location>
</feature>
<dbReference type="PANTHER" id="PTHR30065:SF1">
    <property type="entry name" value="SURFACE PRESENTATION OF ANTIGENS PROTEIN SPAR"/>
    <property type="match status" value="1"/>
</dbReference>
<accession>A0A2S7HJF2</accession>
<evidence type="ECO:0000256" key="7">
    <source>
        <dbReference type="SAM" id="Phobius"/>
    </source>
</evidence>
<evidence type="ECO:0000256" key="3">
    <source>
        <dbReference type="ARBA" id="ARBA00022475"/>
    </source>
</evidence>
<dbReference type="GO" id="GO:0006605">
    <property type="term" value="P:protein targeting"/>
    <property type="evidence" value="ECO:0007669"/>
    <property type="project" value="InterPro"/>
</dbReference>
<evidence type="ECO:0000256" key="4">
    <source>
        <dbReference type="ARBA" id="ARBA00022692"/>
    </source>
</evidence>
<evidence type="ECO:0000256" key="1">
    <source>
        <dbReference type="ARBA" id="ARBA00004651"/>
    </source>
</evidence>
<organism evidence="8 9">
    <name type="scientific">Escherichia coli</name>
    <dbReference type="NCBI Taxonomy" id="562"/>
    <lineage>
        <taxon>Bacteria</taxon>
        <taxon>Pseudomonadati</taxon>
        <taxon>Pseudomonadota</taxon>
        <taxon>Gammaproteobacteria</taxon>
        <taxon>Enterobacterales</taxon>
        <taxon>Enterobacteriaceae</taxon>
        <taxon>Escherichia</taxon>
    </lineage>
</organism>
<evidence type="ECO:0000256" key="6">
    <source>
        <dbReference type="ARBA" id="ARBA00023136"/>
    </source>
</evidence>